<organism evidence="3 4">
    <name type="scientific">Xylanimonas cellulosilytica (strain DSM 15894 / JCM 12276 / CECT 5975 / KCTC 9989 / LMG 20990 / NBRC 107835 / XIL07)</name>
    <dbReference type="NCBI Taxonomy" id="446471"/>
    <lineage>
        <taxon>Bacteria</taxon>
        <taxon>Bacillati</taxon>
        <taxon>Actinomycetota</taxon>
        <taxon>Actinomycetes</taxon>
        <taxon>Micrococcales</taxon>
        <taxon>Promicromonosporaceae</taxon>
        <taxon>Xylanimonas</taxon>
    </lineage>
</organism>
<dbReference type="OrthoDB" id="5148449at2"/>
<reference evidence="3 4" key="2">
    <citation type="journal article" date="2010" name="Stand. Genomic Sci.">
        <title>Complete genome sequence of Xylanimonas cellulosilytica type strain (XIL07).</title>
        <authorList>
            <person name="Foster B."/>
            <person name="Pukall R."/>
            <person name="Abt B."/>
            <person name="Nolan M."/>
            <person name="Glavina Del Rio T."/>
            <person name="Chen F."/>
            <person name="Lucas S."/>
            <person name="Tice H."/>
            <person name="Pitluck S."/>
            <person name="Cheng J.-F."/>
            <person name="Chertkov O."/>
            <person name="Brettin T."/>
            <person name="Han C."/>
            <person name="Detter J.C."/>
            <person name="Bruce D."/>
            <person name="Goodwin L."/>
            <person name="Ivanova N."/>
            <person name="Mavromatis K."/>
            <person name="Pati A."/>
            <person name="Mikhailova N."/>
            <person name="Chen A."/>
            <person name="Palaniappan K."/>
            <person name="Land M."/>
            <person name="Hauser L."/>
            <person name="Chang Y.-J."/>
            <person name="Jeffries C.D."/>
            <person name="Chain P."/>
            <person name="Rohde M."/>
            <person name="Goeker M."/>
            <person name="Bristow J."/>
            <person name="Eisen J.A."/>
            <person name="Markowitz V."/>
            <person name="Hugenholtz P."/>
            <person name="Kyrpides N.C."/>
            <person name="Klenk H.-P."/>
            <person name="Lapidus A."/>
        </authorList>
    </citation>
    <scope>NUCLEOTIDE SEQUENCE [LARGE SCALE GENOMIC DNA]</scope>
    <source>
        <strain evidence="4">DSM 15894 / CECT 5975 / LMG 20990 / XIL07</strain>
    </source>
</reference>
<evidence type="ECO:0000256" key="1">
    <source>
        <dbReference type="SAM" id="MobiDB-lite"/>
    </source>
</evidence>
<dbReference type="RefSeq" id="WP_012879834.1">
    <property type="nucleotide sequence ID" value="NC_013530.1"/>
</dbReference>
<dbReference type="AlphaFoldDB" id="D1BZW4"/>
<protein>
    <submittedName>
        <fullName evidence="3">Uncharacterized protein</fullName>
    </submittedName>
</protein>
<feature type="transmembrane region" description="Helical" evidence="2">
    <location>
        <begin position="41"/>
        <end position="67"/>
    </location>
</feature>
<reference evidence="4" key="1">
    <citation type="submission" date="2009-11" db="EMBL/GenBank/DDBJ databases">
        <title>The complete chromosome of Xylanimonas cellulosilytica DSM 15894.</title>
        <authorList>
            <consortium name="US DOE Joint Genome Institute (JGI-PGF)"/>
            <person name="Lucas S."/>
            <person name="Copeland A."/>
            <person name="Lapidus A."/>
            <person name="Glavina del Rio T."/>
            <person name="Dalin E."/>
            <person name="Tice H."/>
            <person name="Bruce D."/>
            <person name="Goodwin L."/>
            <person name="Pitluck S."/>
            <person name="Kyrpides N."/>
            <person name="Mavromatis K."/>
            <person name="Ivanova N."/>
            <person name="Mikhailova N."/>
            <person name="Foster B."/>
            <person name="Clum A."/>
            <person name="Brettin T."/>
            <person name="Detter J.C."/>
            <person name="Han C."/>
            <person name="Larimer F."/>
            <person name="Land M."/>
            <person name="Hauser L."/>
            <person name="Markowitz V."/>
            <person name="Cheng J.F."/>
            <person name="Hugenholtz P."/>
            <person name="Woyke T."/>
            <person name="Wu D."/>
            <person name="Gehrich-Schroeter G."/>
            <person name="Schneider S."/>
            <person name="Pukall S.R."/>
            <person name="Klenk H.P."/>
            <person name="Eisen J.A."/>
        </authorList>
    </citation>
    <scope>NUCLEOTIDE SEQUENCE [LARGE SCALE GENOMIC DNA]</scope>
    <source>
        <strain evidence="4">DSM 15894 / CECT 5975 / LMG 20990 / XIL07</strain>
    </source>
</reference>
<dbReference type="HOGENOM" id="CLU_2025853_0_0_11"/>
<keyword evidence="2" id="KW-0472">Membrane</keyword>
<evidence type="ECO:0000313" key="4">
    <source>
        <dbReference type="Proteomes" id="UP000002255"/>
    </source>
</evidence>
<dbReference type="STRING" id="446471.Xcel_3090"/>
<keyword evidence="4" id="KW-1185">Reference proteome</keyword>
<evidence type="ECO:0000256" key="2">
    <source>
        <dbReference type="SAM" id="Phobius"/>
    </source>
</evidence>
<evidence type="ECO:0000313" key="3">
    <source>
        <dbReference type="EMBL" id="ACZ32092.1"/>
    </source>
</evidence>
<dbReference type="eggNOG" id="ENOG50333HE">
    <property type="taxonomic scope" value="Bacteria"/>
</dbReference>
<name>D1BZW4_XYLCX</name>
<feature type="region of interest" description="Disordered" evidence="1">
    <location>
        <begin position="1"/>
        <end position="25"/>
    </location>
</feature>
<dbReference type="EMBL" id="CP001821">
    <property type="protein sequence ID" value="ACZ32092.1"/>
    <property type="molecule type" value="Genomic_DNA"/>
</dbReference>
<keyword evidence="2" id="KW-0812">Transmembrane</keyword>
<sequence length="122" mass="13095">MSSTPEESPAEPVETTGADPETVDDLRTVVDPASVRRAPRYAAFMVTGVVVGLVAGLALGLFLLATFDPQRDFPMDKPGVWLTVTVMGTTTLTTLLAGLLATVLDRRSLKRWNAHQDADRAV</sequence>
<gene>
    <name evidence="3" type="ordered locus">Xcel_3090</name>
</gene>
<keyword evidence="2" id="KW-1133">Transmembrane helix</keyword>
<feature type="transmembrane region" description="Helical" evidence="2">
    <location>
        <begin position="79"/>
        <end position="104"/>
    </location>
</feature>
<dbReference type="KEGG" id="xce:Xcel_3090"/>
<accession>D1BZW4</accession>
<proteinExistence type="predicted"/>
<dbReference type="Proteomes" id="UP000002255">
    <property type="component" value="Chromosome"/>
</dbReference>